<sequence>MRIACWQPEWVAGLSHHDEFLGQLEQLAAAAAGGGASLLVTPEMSATGYHLTRGQMAQLAEPADGPLTAAVARIAARHRLAIVYGWPERDEKSVYNSVQLVGADGAVAARYRKTHLYGEFDRSSFAPGDDLLVQAKVGPFTVGLIVCYDVEFPETVRAHALAGTDLLVVPTALVRPWEFVARTIVPARAFESQLFLAYVNWHSPSADGYCGLSTVAGPDGRSWSRPSGPLLVADLDRDALAAARRATPYLADRRPELYGGVR</sequence>
<dbReference type="Pfam" id="PF00795">
    <property type="entry name" value="CN_hydrolase"/>
    <property type="match status" value="1"/>
</dbReference>
<evidence type="ECO:0000313" key="4">
    <source>
        <dbReference type="EMBL" id="GID70887.1"/>
    </source>
</evidence>
<dbReference type="GO" id="GO:0033388">
    <property type="term" value="P:putrescine biosynthetic process from arginine"/>
    <property type="evidence" value="ECO:0007669"/>
    <property type="project" value="TreeGrafter"/>
</dbReference>
<dbReference type="PANTHER" id="PTHR43674:SF2">
    <property type="entry name" value="BETA-UREIDOPROPIONASE"/>
    <property type="match status" value="1"/>
</dbReference>
<dbReference type="SUPFAM" id="SSF56317">
    <property type="entry name" value="Carbon-nitrogen hydrolase"/>
    <property type="match status" value="1"/>
</dbReference>
<comment type="similarity">
    <text evidence="1">Belongs to the carbon-nitrogen hydrolase superfamily. NIT1/NIT2 family.</text>
</comment>
<protein>
    <submittedName>
        <fullName evidence="4">Hydrolase</fullName>
    </submittedName>
</protein>
<comment type="caution">
    <text evidence="4">The sequence shown here is derived from an EMBL/GenBank/DDBJ whole genome shotgun (WGS) entry which is preliminary data.</text>
</comment>
<keyword evidence="2 4" id="KW-0378">Hydrolase</keyword>
<dbReference type="InterPro" id="IPR001110">
    <property type="entry name" value="UPF0012_CS"/>
</dbReference>
<dbReference type="PROSITE" id="PS01227">
    <property type="entry name" value="UPF0012"/>
    <property type="match status" value="1"/>
</dbReference>
<dbReference type="PANTHER" id="PTHR43674">
    <property type="entry name" value="NITRILASE C965.09-RELATED"/>
    <property type="match status" value="1"/>
</dbReference>
<dbReference type="GO" id="GO:0050126">
    <property type="term" value="F:N-carbamoylputrescine amidase activity"/>
    <property type="evidence" value="ECO:0007669"/>
    <property type="project" value="TreeGrafter"/>
</dbReference>
<dbReference type="RefSeq" id="WP_203755322.1">
    <property type="nucleotide sequence ID" value="NZ_BAAAUC010000010.1"/>
</dbReference>
<accession>A0A919IT94</accession>
<dbReference type="CDD" id="cd07576">
    <property type="entry name" value="R-amidase_like"/>
    <property type="match status" value="1"/>
</dbReference>
<evidence type="ECO:0000256" key="2">
    <source>
        <dbReference type="ARBA" id="ARBA00022801"/>
    </source>
</evidence>
<proteinExistence type="inferred from homology"/>
<dbReference type="InterPro" id="IPR036526">
    <property type="entry name" value="C-N_Hydrolase_sf"/>
</dbReference>
<dbReference type="InterPro" id="IPR003010">
    <property type="entry name" value="C-N_Hydrolase"/>
</dbReference>
<name>A0A919IT94_9ACTN</name>
<organism evidence="4 5">
    <name type="scientific">Actinoplanes cyaneus</name>
    <dbReference type="NCBI Taxonomy" id="52696"/>
    <lineage>
        <taxon>Bacteria</taxon>
        <taxon>Bacillati</taxon>
        <taxon>Actinomycetota</taxon>
        <taxon>Actinomycetes</taxon>
        <taxon>Micromonosporales</taxon>
        <taxon>Micromonosporaceae</taxon>
        <taxon>Actinoplanes</taxon>
    </lineage>
</organism>
<evidence type="ECO:0000313" key="5">
    <source>
        <dbReference type="Proteomes" id="UP000619479"/>
    </source>
</evidence>
<dbReference type="AlphaFoldDB" id="A0A919IT94"/>
<feature type="domain" description="CN hydrolase" evidence="3">
    <location>
        <begin position="1"/>
        <end position="250"/>
    </location>
</feature>
<dbReference type="Proteomes" id="UP000619479">
    <property type="component" value="Unassembled WGS sequence"/>
</dbReference>
<dbReference type="InterPro" id="IPR050345">
    <property type="entry name" value="Aliph_Amidase/BUP"/>
</dbReference>
<dbReference type="EMBL" id="BOMH01000087">
    <property type="protein sequence ID" value="GID70887.1"/>
    <property type="molecule type" value="Genomic_DNA"/>
</dbReference>
<dbReference type="Gene3D" id="3.60.110.10">
    <property type="entry name" value="Carbon-nitrogen hydrolase"/>
    <property type="match status" value="1"/>
</dbReference>
<gene>
    <name evidence="4" type="ORF">Acy02nite_87680</name>
</gene>
<dbReference type="PROSITE" id="PS50263">
    <property type="entry name" value="CN_HYDROLASE"/>
    <property type="match status" value="1"/>
</dbReference>
<evidence type="ECO:0000256" key="1">
    <source>
        <dbReference type="ARBA" id="ARBA00010613"/>
    </source>
</evidence>
<keyword evidence="5" id="KW-1185">Reference proteome</keyword>
<dbReference type="InterPro" id="IPR044083">
    <property type="entry name" value="RamA-like"/>
</dbReference>
<reference evidence="4" key="1">
    <citation type="submission" date="2021-01" db="EMBL/GenBank/DDBJ databases">
        <title>Whole genome shotgun sequence of Actinoplanes cyaneus NBRC 14990.</title>
        <authorList>
            <person name="Komaki H."/>
            <person name="Tamura T."/>
        </authorList>
    </citation>
    <scope>NUCLEOTIDE SEQUENCE</scope>
    <source>
        <strain evidence="4">NBRC 14990</strain>
    </source>
</reference>
<evidence type="ECO:0000259" key="3">
    <source>
        <dbReference type="PROSITE" id="PS50263"/>
    </source>
</evidence>